<feature type="region of interest" description="Disordered" evidence="12">
    <location>
        <begin position="392"/>
        <end position="522"/>
    </location>
</feature>
<feature type="compositionally biased region" description="Acidic residues" evidence="12">
    <location>
        <begin position="824"/>
        <end position="835"/>
    </location>
</feature>
<comment type="similarity">
    <text evidence="1">Belongs to the DnaX/STICHEL family.</text>
</comment>
<evidence type="ECO:0000256" key="3">
    <source>
        <dbReference type="ARBA" id="ARBA00022679"/>
    </source>
</evidence>
<feature type="compositionally biased region" description="Low complexity" evidence="12">
    <location>
        <begin position="629"/>
        <end position="653"/>
    </location>
</feature>
<feature type="compositionally biased region" description="Low complexity" evidence="12">
    <location>
        <begin position="795"/>
        <end position="816"/>
    </location>
</feature>
<evidence type="ECO:0000313" key="14">
    <source>
        <dbReference type="EMBL" id="MFD2027684.1"/>
    </source>
</evidence>
<comment type="catalytic activity">
    <reaction evidence="11">
        <text>DNA(n) + a 2'-deoxyribonucleoside 5'-triphosphate = DNA(n+1) + diphosphate</text>
        <dbReference type="Rhea" id="RHEA:22508"/>
        <dbReference type="Rhea" id="RHEA-COMP:17339"/>
        <dbReference type="Rhea" id="RHEA-COMP:17340"/>
        <dbReference type="ChEBI" id="CHEBI:33019"/>
        <dbReference type="ChEBI" id="CHEBI:61560"/>
        <dbReference type="ChEBI" id="CHEBI:173112"/>
        <dbReference type="EC" id="2.7.7.7"/>
    </reaction>
</comment>
<dbReference type="RefSeq" id="WP_377199413.1">
    <property type="nucleotide sequence ID" value="NZ_JBHUHF010000001.1"/>
</dbReference>
<dbReference type="Pfam" id="PF13177">
    <property type="entry name" value="DNA_pol3_delta2"/>
    <property type="match status" value="1"/>
</dbReference>
<keyword evidence="7" id="KW-0547">Nucleotide-binding</keyword>
<evidence type="ECO:0000256" key="12">
    <source>
        <dbReference type="SAM" id="MobiDB-lite"/>
    </source>
</evidence>
<feature type="compositionally biased region" description="Low complexity" evidence="12">
    <location>
        <begin position="497"/>
        <end position="510"/>
    </location>
</feature>
<keyword evidence="10" id="KW-0239">DNA-directed DNA polymerase</keyword>
<feature type="compositionally biased region" description="Low complexity" evidence="12">
    <location>
        <begin position="392"/>
        <end position="413"/>
    </location>
</feature>
<dbReference type="InterPro" id="IPR050238">
    <property type="entry name" value="DNA_Rep/Repair_Clamp_Loader"/>
</dbReference>
<evidence type="ECO:0000256" key="11">
    <source>
        <dbReference type="ARBA" id="ARBA00049244"/>
    </source>
</evidence>
<keyword evidence="4 14" id="KW-0548">Nucleotidyltransferase</keyword>
<keyword evidence="3 14" id="KW-0808">Transferase</keyword>
<evidence type="ECO:0000256" key="1">
    <source>
        <dbReference type="ARBA" id="ARBA00006360"/>
    </source>
</evidence>
<feature type="compositionally biased region" description="Pro residues" evidence="12">
    <location>
        <begin position="438"/>
        <end position="456"/>
    </location>
</feature>
<feature type="compositionally biased region" description="Gly residues" evidence="12">
    <location>
        <begin position="601"/>
        <end position="628"/>
    </location>
</feature>
<dbReference type="InterPro" id="IPR027417">
    <property type="entry name" value="P-loop_NTPase"/>
</dbReference>
<keyword evidence="8" id="KW-0862">Zinc</keyword>
<dbReference type="NCBIfam" id="TIGR02397">
    <property type="entry name" value="dnaX_nterm"/>
    <property type="match status" value="1"/>
</dbReference>
<feature type="compositionally biased region" description="Low complexity" evidence="12">
    <location>
        <begin position="725"/>
        <end position="737"/>
    </location>
</feature>
<dbReference type="Pfam" id="PF22608">
    <property type="entry name" value="DNAX_ATPase_lid"/>
    <property type="match status" value="1"/>
</dbReference>
<dbReference type="CDD" id="cd00009">
    <property type="entry name" value="AAA"/>
    <property type="match status" value="1"/>
</dbReference>
<sequence length="863" mass="86810">MSTALYRRYRPETFAEVIGQDHVAGPLMQALRSGRVNHAYLFSGPRGCGKTTSARILARTLNCAKNTPESPIDTPCGECPSCVELARGGSGSLDVVEIDAASHNGVDDARDLRERATFAPARDRYKIFILDEAHMVTPQGFNALLKIVEEPPPHIKFIFATTEPDKVIGTIRSRTHHYPFRLVPPDVLSPYLEQLCGAEGIEVGSGVLPLVTRAGGGSVRDSLSVMDQLIAGATGGVVDYDHAVGLLGFTHATLLDDVVDALAARDGGSIFRVVDQIIATGHEPRRFVEDVLERLRDLIVIGVSGDAASAVLRGIPTDQLDRMRTQAGRLGVAELSRAADLVNAALTEMTGATSPRLHLELLCARLLLPGADDGAAGLAARIDRLERGGVVASGAPAPSGPARDAGPGPAGEPTSGGLAGPAAARAVLDARKKRSEPAQPPAAPEPAPAAPEPAPVTPAAAPEPASTAGPTPTAAAAPEPSPAVSEPEPEPARERPAPAATAPAPVPDSAQGAEPGVTTETVRRRWPEVLGALAAARVTWSLVGPNAQVVALEGATLKLGFAAPGLARTFSNARHTSAVEEAVYQTLGIRVRVEATLDEGPSGGDGPSGGGSSGGGASGGGTSGGASGGASSAEGRASSGGSPPAAPAPAAAAVPDWPDVPTPGGGGATASAASTASVPAAASPAVAVSSPPGGVAVAERPEPSRPGPTGPESVRPEPVRPEPARPAVRPPSAASAADEAWLSGAAATEPPADYDMPEPEPVYEEQAPAPAAAPVSGAGSAREALRQANERRARAANGAPVEPGAAASTSVSAPGSGPAGGEADFYDEPSADDPDITSAGMVGVPLVVQVLGGTVIDEVVEQP</sequence>
<dbReference type="EMBL" id="JBHUHF010000001">
    <property type="protein sequence ID" value="MFD2027684.1"/>
    <property type="molecule type" value="Genomic_DNA"/>
</dbReference>
<dbReference type="GO" id="GO:0003887">
    <property type="term" value="F:DNA-directed DNA polymerase activity"/>
    <property type="evidence" value="ECO:0007669"/>
    <property type="project" value="UniProtKB-EC"/>
</dbReference>
<reference evidence="15" key="1">
    <citation type="journal article" date="2019" name="Int. J. Syst. Evol. Microbiol.">
        <title>The Global Catalogue of Microorganisms (GCM) 10K type strain sequencing project: providing services to taxonomists for standard genome sequencing and annotation.</title>
        <authorList>
            <consortium name="The Broad Institute Genomics Platform"/>
            <consortium name="The Broad Institute Genome Sequencing Center for Infectious Disease"/>
            <person name="Wu L."/>
            <person name="Ma J."/>
        </authorList>
    </citation>
    <scope>NUCLEOTIDE SEQUENCE [LARGE SCALE GENOMIC DNA]</scope>
    <source>
        <strain evidence="15">CCM 7043</strain>
    </source>
</reference>
<dbReference type="NCBIfam" id="NF005846">
    <property type="entry name" value="PRK07764.1-6"/>
    <property type="match status" value="1"/>
</dbReference>
<dbReference type="SUPFAM" id="SSF48019">
    <property type="entry name" value="post-AAA+ oligomerization domain-like"/>
    <property type="match status" value="1"/>
</dbReference>
<dbReference type="Pfam" id="PF12169">
    <property type="entry name" value="DNA_pol3_gamma3"/>
    <property type="match status" value="1"/>
</dbReference>
<dbReference type="InterPro" id="IPR012763">
    <property type="entry name" value="DNA_pol_III_sug/sutau_N"/>
</dbReference>
<evidence type="ECO:0000256" key="8">
    <source>
        <dbReference type="ARBA" id="ARBA00022833"/>
    </source>
</evidence>
<feature type="compositionally biased region" description="Basic and acidic residues" evidence="12">
    <location>
        <begin position="714"/>
        <end position="723"/>
    </location>
</feature>
<evidence type="ECO:0000256" key="4">
    <source>
        <dbReference type="ARBA" id="ARBA00022695"/>
    </source>
</evidence>
<dbReference type="InterPro" id="IPR022754">
    <property type="entry name" value="DNA_pol_III_gamma-3"/>
</dbReference>
<dbReference type="SMART" id="SM00382">
    <property type="entry name" value="AAA"/>
    <property type="match status" value="1"/>
</dbReference>
<dbReference type="Gene3D" id="1.10.8.60">
    <property type="match status" value="1"/>
</dbReference>
<evidence type="ECO:0000259" key="13">
    <source>
        <dbReference type="SMART" id="SM00382"/>
    </source>
</evidence>
<dbReference type="PANTHER" id="PTHR11669:SF0">
    <property type="entry name" value="PROTEIN STICHEL-LIKE 2"/>
    <property type="match status" value="1"/>
</dbReference>
<dbReference type="PANTHER" id="PTHR11669">
    <property type="entry name" value="REPLICATION FACTOR C / DNA POLYMERASE III GAMMA-TAU SUBUNIT"/>
    <property type="match status" value="1"/>
</dbReference>
<dbReference type="Gene3D" id="1.20.272.10">
    <property type="match status" value="1"/>
</dbReference>
<dbReference type="SUPFAM" id="SSF52540">
    <property type="entry name" value="P-loop containing nucleoside triphosphate hydrolases"/>
    <property type="match status" value="1"/>
</dbReference>
<dbReference type="EC" id="2.7.7.7" evidence="2"/>
<feature type="domain" description="AAA+ ATPase" evidence="13">
    <location>
        <begin position="36"/>
        <end position="188"/>
    </location>
</feature>
<dbReference type="Gene3D" id="3.40.50.300">
    <property type="entry name" value="P-loop containing nucleotide triphosphate hydrolases"/>
    <property type="match status" value="1"/>
</dbReference>
<keyword evidence="6" id="KW-0479">Metal-binding</keyword>
<evidence type="ECO:0000256" key="7">
    <source>
        <dbReference type="ARBA" id="ARBA00022741"/>
    </source>
</evidence>
<evidence type="ECO:0000256" key="5">
    <source>
        <dbReference type="ARBA" id="ARBA00022705"/>
    </source>
</evidence>
<feature type="region of interest" description="Disordered" evidence="12">
    <location>
        <begin position="684"/>
        <end position="839"/>
    </location>
</feature>
<gene>
    <name evidence="14" type="ORF">ACFSL2_19445</name>
</gene>
<evidence type="ECO:0000256" key="9">
    <source>
        <dbReference type="ARBA" id="ARBA00022840"/>
    </source>
</evidence>
<dbReference type="CDD" id="cd18137">
    <property type="entry name" value="HLD_clamp_pol_III_gamma_tau"/>
    <property type="match status" value="1"/>
</dbReference>
<evidence type="ECO:0000313" key="15">
    <source>
        <dbReference type="Proteomes" id="UP001597338"/>
    </source>
</evidence>
<protein>
    <recommendedName>
        <fullName evidence="2">DNA-directed DNA polymerase</fullName>
        <ecNumber evidence="2">2.7.7.7</ecNumber>
    </recommendedName>
</protein>
<name>A0ABW4VCX9_9MICO</name>
<dbReference type="Proteomes" id="UP001597338">
    <property type="component" value="Unassembled WGS sequence"/>
</dbReference>
<feature type="compositionally biased region" description="Low complexity" evidence="12">
    <location>
        <begin position="764"/>
        <end position="782"/>
    </location>
</feature>
<evidence type="ECO:0000256" key="6">
    <source>
        <dbReference type="ARBA" id="ARBA00022723"/>
    </source>
</evidence>
<evidence type="ECO:0000256" key="10">
    <source>
        <dbReference type="ARBA" id="ARBA00022932"/>
    </source>
</evidence>
<accession>A0ABW4VCX9</accession>
<proteinExistence type="inferred from homology"/>
<feature type="compositionally biased region" description="Low complexity" evidence="12">
    <location>
        <begin position="684"/>
        <end position="698"/>
    </location>
</feature>
<keyword evidence="15" id="KW-1185">Reference proteome</keyword>
<dbReference type="InterPro" id="IPR003593">
    <property type="entry name" value="AAA+_ATPase"/>
</dbReference>
<feature type="region of interest" description="Disordered" evidence="12">
    <location>
        <begin position="597"/>
        <end position="672"/>
    </location>
</feature>
<keyword evidence="5" id="KW-0235">DNA replication</keyword>
<dbReference type="InterPro" id="IPR008921">
    <property type="entry name" value="DNA_pol3_clamp-load_cplx_C"/>
</dbReference>
<comment type="caution">
    <text evidence="14">The sequence shown here is derived from an EMBL/GenBank/DDBJ whole genome shotgun (WGS) entry which is preliminary data.</text>
</comment>
<evidence type="ECO:0000256" key="2">
    <source>
        <dbReference type="ARBA" id="ARBA00012417"/>
    </source>
</evidence>
<organism evidence="14 15">
    <name type="scientific">Promicromonospora aerolata</name>
    <dbReference type="NCBI Taxonomy" id="195749"/>
    <lineage>
        <taxon>Bacteria</taxon>
        <taxon>Bacillati</taxon>
        <taxon>Actinomycetota</taxon>
        <taxon>Actinomycetes</taxon>
        <taxon>Micrococcales</taxon>
        <taxon>Promicromonosporaceae</taxon>
        <taxon>Promicromonospora</taxon>
    </lineage>
</organism>
<feature type="compositionally biased region" description="Basic and acidic residues" evidence="12">
    <location>
        <begin position="783"/>
        <end position="793"/>
    </location>
</feature>
<dbReference type="InterPro" id="IPR045085">
    <property type="entry name" value="HLD_clamp_pol_III_gamma_tau"/>
</dbReference>
<feature type="compositionally biased region" description="Low complexity" evidence="12">
    <location>
        <begin position="457"/>
        <end position="486"/>
    </location>
</feature>
<keyword evidence="9" id="KW-0067">ATP-binding</keyword>